<accession>A0A1X2GCP5</accession>
<sequence length="91" mass="10276">MLYLHWLALELIERRLSKRLADTTMMSNELPTLSFLATPFLMTTMTRPPTLNPGHSLPHSKAFIHPLPNNLHLTSPMLALHPPAKTCVKPL</sequence>
<gene>
    <name evidence="1" type="ORF">DM01DRAFT_98102</name>
</gene>
<organism evidence="1 2">
    <name type="scientific">Hesseltinella vesiculosa</name>
    <dbReference type="NCBI Taxonomy" id="101127"/>
    <lineage>
        <taxon>Eukaryota</taxon>
        <taxon>Fungi</taxon>
        <taxon>Fungi incertae sedis</taxon>
        <taxon>Mucoromycota</taxon>
        <taxon>Mucoromycotina</taxon>
        <taxon>Mucoromycetes</taxon>
        <taxon>Mucorales</taxon>
        <taxon>Cunninghamellaceae</taxon>
        <taxon>Hesseltinella</taxon>
    </lineage>
</organism>
<dbReference type="AlphaFoldDB" id="A0A1X2GCP5"/>
<comment type="caution">
    <text evidence="1">The sequence shown here is derived from an EMBL/GenBank/DDBJ whole genome shotgun (WGS) entry which is preliminary data.</text>
</comment>
<evidence type="ECO:0000313" key="1">
    <source>
        <dbReference type="EMBL" id="ORX50855.1"/>
    </source>
</evidence>
<evidence type="ECO:0000313" key="2">
    <source>
        <dbReference type="Proteomes" id="UP000242146"/>
    </source>
</evidence>
<dbReference type="Proteomes" id="UP000242146">
    <property type="component" value="Unassembled WGS sequence"/>
</dbReference>
<dbReference type="EMBL" id="MCGT01000022">
    <property type="protein sequence ID" value="ORX50855.1"/>
    <property type="molecule type" value="Genomic_DNA"/>
</dbReference>
<protein>
    <submittedName>
        <fullName evidence="1">Uncharacterized protein</fullName>
    </submittedName>
</protein>
<name>A0A1X2GCP5_9FUNG</name>
<keyword evidence="2" id="KW-1185">Reference proteome</keyword>
<proteinExistence type="predicted"/>
<reference evidence="1 2" key="1">
    <citation type="submission" date="2016-07" db="EMBL/GenBank/DDBJ databases">
        <title>Pervasive Adenine N6-methylation of Active Genes in Fungi.</title>
        <authorList>
            <consortium name="DOE Joint Genome Institute"/>
            <person name="Mondo S.J."/>
            <person name="Dannebaum R.O."/>
            <person name="Kuo R.C."/>
            <person name="Labutti K."/>
            <person name="Haridas S."/>
            <person name="Kuo A."/>
            <person name="Salamov A."/>
            <person name="Ahrendt S.R."/>
            <person name="Lipzen A."/>
            <person name="Sullivan W."/>
            <person name="Andreopoulos W.B."/>
            <person name="Clum A."/>
            <person name="Lindquist E."/>
            <person name="Daum C."/>
            <person name="Ramamoorthy G.K."/>
            <person name="Gryganskyi A."/>
            <person name="Culley D."/>
            <person name="Magnuson J.K."/>
            <person name="James T.Y."/>
            <person name="O'Malley M.A."/>
            <person name="Stajich J.E."/>
            <person name="Spatafora J.W."/>
            <person name="Visel A."/>
            <person name="Grigoriev I.V."/>
        </authorList>
    </citation>
    <scope>NUCLEOTIDE SEQUENCE [LARGE SCALE GENOMIC DNA]</scope>
    <source>
        <strain evidence="1 2">NRRL 3301</strain>
    </source>
</reference>